<dbReference type="Gene3D" id="1.20.1540.10">
    <property type="entry name" value="Rhomboid-like"/>
    <property type="match status" value="1"/>
</dbReference>
<dbReference type="InterPro" id="IPR022764">
    <property type="entry name" value="Peptidase_S54_rhomboid_dom"/>
</dbReference>
<reference evidence="12 13" key="1">
    <citation type="submission" date="2020-02" db="EMBL/GenBank/DDBJ databases">
        <authorList>
            <person name="Ferguson B K."/>
        </authorList>
    </citation>
    <scope>NUCLEOTIDE SEQUENCE [LARGE SCALE GENOMIC DNA]</scope>
</reference>
<evidence type="ECO:0000256" key="1">
    <source>
        <dbReference type="ARBA" id="ARBA00000156"/>
    </source>
</evidence>
<evidence type="ECO:0000256" key="5">
    <source>
        <dbReference type="ARBA" id="ARBA00022692"/>
    </source>
</evidence>
<dbReference type="GO" id="GO:0006465">
    <property type="term" value="P:signal peptide processing"/>
    <property type="evidence" value="ECO:0007669"/>
    <property type="project" value="TreeGrafter"/>
</dbReference>
<dbReference type="GO" id="GO:0016020">
    <property type="term" value="C:membrane"/>
    <property type="evidence" value="ECO:0007669"/>
    <property type="project" value="UniProtKB-SubCell"/>
</dbReference>
<feature type="domain" description="Peptidase S54 rhomboid" evidence="11">
    <location>
        <begin position="129"/>
        <end position="222"/>
    </location>
</feature>
<sequence length="868" mass="99997">MNWADWVDHVHWAHWLDYVNWTRFLFPANFFMHIADMRIVYCYRSPVKSNNIINLEKYCINHAGHLTVTGWRSNAKEWWMNLSEGQRMFWFICYANALVFVAWKIPSIRPTMLKYFATNPVSNVTCLPMVLSMFSHFNLWHLAANMYVLHSFSTAAVGYLGKEQFLAVYLSSGVMSSFVSNAYKILLNRHGFSLGASGAIMGILAFICTQFPDTKLSIIMLPQFTFSAGSKKWAPKRSEHSGGFYNRNNQEKTKTQNLIKYDPDFPFQNYLRRFLNMSTTPLTEDIANKRVTKNREKKDKLRGEKRKARCMGARAHTAARKRAHAHKFTLWRQPSQPFAASSARAGKKRMCTGAKGERPLNDENCKERRRTRRREERARSASSYIYTHTHTHTRLRAHVYIQYEAALRCNACVRHTYTCLTRSHRVTVSLYIWCRRVDETTSREYDYARVEKESSTDWCNRLARRTARTLSSANEASPSTRARTYIYELDNMHSMHARTRTTPLATYGSCIVIRMQARARSSAFLVNVVFEWPKEVYNAAQVVATTARGSRLYMSRAADRASRAIAPSALRAFSSTIPIKIRRLESVCIRLFTNSLNVHGNIDLAKNSKCSRARRKNPAAPKVDHQELEIVKGKFGILLKLYIREKRKRKCASSLTIAAEPRLYYAQPMGSMCSGSSSDSPGRSTSPSLASVRTRAQIEKNGTSFKFPTRRAGTKVGHVRRCRSVKNNFGPNRSRARLIVYLKRIARRSSHSRANGEFSFFYFLFISFSSEYGLLCSDPRVKLFLERVCAAYKALRSRGSLSRIESSRRETLRAPIQHHIDWRKEAAAREGETKLAAARSVLRIVQSLLYYTRRYELYTRGQSEARDR</sequence>
<keyword evidence="8 10" id="KW-0472">Membrane</keyword>
<dbReference type="Pfam" id="PF01694">
    <property type="entry name" value="Rhomboid"/>
    <property type="match status" value="1"/>
</dbReference>
<dbReference type="PANTHER" id="PTHR43731:SF14">
    <property type="entry name" value="PRESENILIN-ASSOCIATED RHOMBOID-LIKE PROTEIN, MITOCHONDRIAL"/>
    <property type="match status" value="1"/>
</dbReference>
<dbReference type="Proteomes" id="UP000479190">
    <property type="component" value="Unassembled WGS sequence"/>
</dbReference>
<dbReference type="InterPro" id="IPR035952">
    <property type="entry name" value="Rhomboid-like_sf"/>
</dbReference>
<feature type="compositionally biased region" description="Low complexity" evidence="9">
    <location>
        <begin position="674"/>
        <end position="688"/>
    </location>
</feature>
<feature type="compositionally biased region" description="Basic and acidic residues" evidence="9">
    <location>
        <begin position="355"/>
        <end position="366"/>
    </location>
</feature>
<dbReference type="GO" id="GO:0004252">
    <property type="term" value="F:serine-type endopeptidase activity"/>
    <property type="evidence" value="ECO:0007669"/>
    <property type="project" value="InterPro"/>
</dbReference>
<evidence type="ECO:0000256" key="8">
    <source>
        <dbReference type="ARBA" id="ARBA00023136"/>
    </source>
</evidence>
<dbReference type="OrthoDB" id="10260614at2759"/>
<evidence type="ECO:0000256" key="6">
    <source>
        <dbReference type="ARBA" id="ARBA00022801"/>
    </source>
</evidence>
<comment type="subcellular location">
    <subcellularLocation>
        <location evidence="2">Membrane</location>
        <topology evidence="2">Multi-pass membrane protein</topology>
    </subcellularLocation>
</comment>
<dbReference type="SUPFAM" id="SSF144091">
    <property type="entry name" value="Rhomboid-like"/>
    <property type="match status" value="1"/>
</dbReference>
<name>A0A6H5IE07_9HYME</name>
<feature type="region of interest" description="Disordered" evidence="9">
    <location>
        <begin position="350"/>
        <end position="381"/>
    </location>
</feature>
<feature type="transmembrane region" description="Helical" evidence="10">
    <location>
        <begin position="166"/>
        <end position="187"/>
    </location>
</feature>
<feature type="region of interest" description="Disordered" evidence="9">
    <location>
        <begin position="674"/>
        <end position="693"/>
    </location>
</feature>
<protein>
    <recommendedName>
        <fullName evidence="4">rhomboid protease</fullName>
        <ecNumber evidence="4">3.4.21.105</ecNumber>
    </recommendedName>
</protein>
<feature type="transmembrane region" description="Helical" evidence="10">
    <location>
        <begin position="88"/>
        <end position="105"/>
    </location>
</feature>
<proteinExistence type="inferred from homology"/>
<dbReference type="AlphaFoldDB" id="A0A6H5IE07"/>
<comment type="catalytic activity">
    <reaction evidence="1">
        <text>Cleaves type-1 transmembrane domains using a catalytic dyad composed of serine and histidine that are contributed by different transmembrane domains.</text>
        <dbReference type="EC" id="3.4.21.105"/>
    </reaction>
</comment>
<gene>
    <name evidence="12" type="ORF">TBRA_LOCUS8075</name>
</gene>
<evidence type="ECO:0000256" key="4">
    <source>
        <dbReference type="ARBA" id="ARBA00013039"/>
    </source>
</evidence>
<evidence type="ECO:0000256" key="2">
    <source>
        <dbReference type="ARBA" id="ARBA00004141"/>
    </source>
</evidence>
<keyword evidence="6" id="KW-0378">Hydrolase</keyword>
<comment type="similarity">
    <text evidence="3">Belongs to the peptidase S54 family.</text>
</comment>
<evidence type="ECO:0000256" key="3">
    <source>
        <dbReference type="ARBA" id="ARBA00009045"/>
    </source>
</evidence>
<accession>A0A6H5IE07</accession>
<keyword evidence="13" id="KW-1185">Reference proteome</keyword>
<evidence type="ECO:0000256" key="10">
    <source>
        <dbReference type="SAM" id="Phobius"/>
    </source>
</evidence>
<evidence type="ECO:0000256" key="7">
    <source>
        <dbReference type="ARBA" id="ARBA00022989"/>
    </source>
</evidence>
<feature type="compositionally biased region" description="Basic and acidic residues" evidence="9">
    <location>
        <begin position="293"/>
        <end position="302"/>
    </location>
</feature>
<dbReference type="EC" id="3.4.21.105" evidence="4"/>
<evidence type="ECO:0000259" key="11">
    <source>
        <dbReference type="Pfam" id="PF01694"/>
    </source>
</evidence>
<feature type="region of interest" description="Disordered" evidence="9">
    <location>
        <begin position="293"/>
        <end position="315"/>
    </location>
</feature>
<feature type="transmembrane region" description="Helical" evidence="10">
    <location>
        <begin position="194"/>
        <end position="212"/>
    </location>
</feature>
<evidence type="ECO:0000256" key="9">
    <source>
        <dbReference type="SAM" id="MobiDB-lite"/>
    </source>
</evidence>
<dbReference type="InterPro" id="IPR050925">
    <property type="entry name" value="Rhomboid_protease_S54"/>
</dbReference>
<evidence type="ECO:0000313" key="13">
    <source>
        <dbReference type="Proteomes" id="UP000479190"/>
    </source>
</evidence>
<evidence type="ECO:0000313" key="12">
    <source>
        <dbReference type="EMBL" id="CAB0036197.1"/>
    </source>
</evidence>
<keyword evidence="5 10" id="KW-0812">Transmembrane</keyword>
<organism evidence="12 13">
    <name type="scientific">Trichogramma brassicae</name>
    <dbReference type="NCBI Taxonomy" id="86971"/>
    <lineage>
        <taxon>Eukaryota</taxon>
        <taxon>Metazoa</taxon>
        <taxon>Ecdysozoa</taxon>
        <taxon>Arthropoda</taxon>
        <taxon>Hexapoda</taxon>
        <taxon>Insecta</taxon>
        <taxon>Pterygota</taxon>
        <taxon>Neoptera</taxon>
        <taxon>Endopterygota</taxon>
        <taxon>Hymenoptera</taxon>
        <taxon>Apocrita</taxon>
        <taxon>Proctotrupomorpha</taxon>
        <taxon>Chalcidoidea</taxon>
        <taxon>Trichogrammatidae</taxon>
        <taxon>Trichogramma</taxon>
    </lineage>
</organism>
<dbReference type="EMBL" id="CADCXV010000810">
    <property type="protein sequence ID" value="CAB0036197.1"/>
    <property type="molecule type" value="Genomic_DNA"/>
</dbReference>
<dbReference type="PANTHER" id="PTHR43731">
    <property type="entry name" value="RHOMBOID PROTEASE"/>
    <property type="match status" value="1"/>
</dbReference>
<keyword evidence="7 10" id="KW-1133">Transmembrane helix</keyword>